<protein>
    <submittedName>
        <fullName evidence="1">DUF2835 domain-containing protein</fullName>
    </submittedName>
</protein>
<accession>A0AA47KMX7</accession>
<dbReference type="Proteomes" id="UP001164748">
    <property type="component" value="Chromosome"/>
</dbReference>
<dbReference type="AlphaFoldDB" id="A0AA47KMX7"/>
<sequence>MEYYFNVYIAYSEYQHYYSGAAANVVVTSDQGLRLQIPASRFRPFLSQLGIRGRFKLVTDANHKFQSLMRVT</sequence>
<dbReference type="EMBL" id="CP114588">
    <property type="protein sequence ID" value="WBA09851.1"/>
    <property type="molecule type" value="Genomic_DNA"/>
</dbReference>
<evidence type="ECO:0000313" key="1">
    <source>
        <dbReference type="EMBL" id="WBA09851.1"/>
    </source>
</evidence>
<proteinExistence type="predicted"/>
<evidence type="ECO:0000313" key="2">
    <source>
        <dbReference type="Proteomes" id="UP001164748"/>
    </source>
</evidence>
<dbReference type="RefSeq" id="WP_269579938.1">
    <property type="nucleotide sequence ID" value="NZ_CP114588.1"/>
</dbReference>
<reference evidence="1" key="1">
    <citation type="submission" date="2022-09" db="EMBL/GenBank/DDBJ databases">
        <authorList>
            <person name="Li Z.-J."/>
        </authorList>
    </citation>
    <scope>NUCLEOTIDE SEQUENCE</scope>
    <source>
        <strain evidence="1">TGB11</strain>
    </source>
</reference>
<gene>
    <name evidence="1" type="ORF">N8M53_06565</name>
</gene>
<name>A0AA47KMX7_9GAMM</name>
<dbReference type="InterPro" id="IPR021363">
    <property type="entry name" value="DUF2835"/>
</dbReference>
<organism evidence="1 2">
    <name type="scientific">Salinivibrio kushneri</name>
    <dbReference type="NCBI Taxonomy" id="1908198"/>
    <lineage>
        <taxon>Bacteria</taxon>
        <taxon>Pseudomonadati</taxon>
        <taxon>Pseudomonadota</taxon>
        <taxon>Gammaproteobacteria</taxon>
        <taxon>Vibrionales</taxon>
        <taxon>Vibrionaceae</taxon>
        <taxon>Salinivibrio</taxon>
    </lineage>
</organism>
<dbReference type="Pfam" id="PF11197">
    <property type="entry name" value="DUF2835"/>
    <property type="match status" value="1"/>
</dbReference>